<keyword evidence="7 8" id="KW-0472">Membrane</keyword>
<dbReference type="GO" id="GO:0016763">
    <property type="term" value="F:pentosyltransferase activity"/>
    <property type="evidence" value="ECO:0007669"/>
    <property type="project" value="TreeGrafter"/>
</dbReference>
<sequence length="483" mass="55625">MNFIKKNWILIAILLVGAFLRLYKIDSYMTFLGDEGRDVIIVRNLLVNVDPILIGPGTSVGGMYLGPLYYYFMAPFLLLANFSPVGPAIGVALLGVATIYLVYKAGRDWFSEKTGLFTAILYAISPTVITFSHSSWNPNIMPFFALLSVYSIWKVWKLKQFKWLLICSVSYAFVLQSHYLGLLLGPILLIYWFLAKVPLKYNLIPLFVFLFLMSPLVIFDFRHDFMNSKALYKFITVREETVSIKPWTVIPRLFPIFEQINESLLIAKNIIFGKIITLLLSSFLIFSFFKNKKLFTNQYSLITLWLLVGLVGFGIYKQPVYDHYFGFLFPVPFLFTGAFLSKIYESKYKIFSVLMLGYLVSINLINSPIRNYPNNQMQRAKNVSTKVLEIAQGNPFNLAVLAERNYEDGYRYFMELSGAQVMHADRWDQKTIVDNLIVICEMPQEKCDPTHSPKAEVANFGWSKIENQWTVDGVIIYKLIHTQ</sequence>
<feature type="transmembrane region" description="Helical" evidence="8">
    <location>
        <begin position="7"/>
        <end position="23"/>
    </location>
</feature>
<accession>A0A0G0CY15</accession>
<dbReference type="PANTHER" id="PTHR33908:SF11">
    <property type="entry name" value="MEMBRANE PROTEIN"/>
    <property type="match status" value="1"/>
</dbReference>
<keyword evidence="5 8" id="KW-0812">Transmembrane</keyword>
<comment type="subcellular location">
    <subcellularLocation>
        <location evidence="1">Cell membrane</location>
        <topology evidence="1">Multi-pass membrane protein</topology>
    </subcellularLocation>
</comment>
<evidence type="ECO:0000256" key="8">
    <source>
        <dbReference type="SAM" id="Phobius"/>
    </source>
</evidence>
<evidence type="ECO:0000313" key="11">
    <source>
        <dbReference type="Proteomes" id="UP000033995"/>
    </source>
</evidence>
<feature type="transmembrane region" description="Helical" evidence="8">
    <location>
        <begin position="271"/>
        <end position="289"/>
    </location>
</feature>
<feature type="transmembrane region" description="Helical" evidence="8">
    <location>
        <begin position="295"/>
        <end position="316"/>
    </location>
</feature>
<dbReference type="Pfam" id="PF13231">
    <property type="entry name" value="PMT_2"/>
    <property type="match status" value="1"/>
</dbReference>
<evidence type="ECO:0000256" key="2">
    <source>
        <dbReference type="ARBA" id="ARBA00022475"/>
    </source>
</evidence>
<proteinExistence type="predicted"/>
<dbReference type="PANTHER" id="PTHR33908">
    <property type="entry name" value="MANNOSYLTRANSFERASE YKCB-RELATED"/>
    <property type="match status" value="1"/>
</dbReference>
<comment type="caution">
    <text evidence="10">The sequence shown here is derived from an EMBL/GenBank/DDBJ whole genome shotgun (WGS) entry which is preliminary data.</text>
</comment>
<evidence type="ECO:0000256" key="1">
    <source>
        <dbReference type="ARBA" id="ARBA00004651"/>
    </source>
</evidence>
<keyword evidence="2" id="KW-1003">Cell membrane</keyword>
<keyword evidence="3" id="KW-0328">Glycosyltransferase</keyword>
<gene>
    <name evidence="10" type="ORF">UR38_C0001G0068</name>
</gene>
<feature type="transmembrane region" description="Helical" evidence="8">
    <location>
        <begin position="140"/>
        <end position="156"/>
    </location>
</feature>
<feature type="transmembrane region" description="Helical" evidence="8">
    <location>
        <begin position="163"/>
        <end position="193"/>
    </location>
</feature>
<feature type="domain" description="Glycosyltransferase RgtA/B/C/D-like" evidence="9">
    <location>
        <begin position="67"/>
        <end position="218"/>
    </location>
</feature>
<evidence type="ECO:0000256" key="5">
    <source>
        <dbReference type="ARBA" id="ARBA00022692"/>
    </source>
</evidence>
<keyword evidence="4" id="KW-0808">Transferase</keyword>
<dbReference type="EMBL" id="LBOZ01000001">
    <property type="protein sequence ID" value="KKP48272.1"/>
    <property type="molecule type" value="Genomic_DNA"/>
</dbReference>
<keyword evidence="6 8" id="KW-1133">Transmembrane helix</keyword>
<dbReference type="InterPro" id="IPR038731">
    <property type="entry name" value="RgtA/B/C-like"/>
</dbReference>
<evidence type="ECO:0000256" key="4">
    <source>
        <dbReference type="ARBA" id="ARBA00022679"/>
    </source>
</evidence>
<feature type="transmembrane region" description="Helical" evidence="8">
    <location>
        <begin position="70"/>
        <end position="103"/>
    </location>
</feature>
<evidence type="ECO:0000256" key="7">
    <source>
        <dbReference type="ARBA" id="ARBA00023136"/>
    </source>
</evidence>
<dbReference type="GO" id="GO:0005886">
    <property type="term" value="C:plasma membrane"/>
    <property type="evidence" value="ECO:0007669"/>
    <property type="project" value="UniProtKB-SubCell"/>
</dbReference>
<evidence type="ECO:0000256" key="3">
    <source>
        <dbReference type="ARBA" id="ARBA00022676"/>
    </source>
</evidence>
<dbReference type="GO" id="GO:0009103">
    <property type="term" value="P:lipopolysaccharide biosynthetic process"/>
    <property type="evidence" value="ECO:0007669"/>
    <property type="project" value="UniProtKB-ARBA"/>
</dbReference>
<name>A0A0G0CY15_9BACT</name>
<evidence type="ECO:0000313" key="10">
    <source>
        <dbReference type="EMBL" id="KKP48272.1"/>
    </source>
</evidence>
<reference evidence="10 11" key="1">
    <citation type="journal article" date="2015" name="Nature">
        <title>rRNA introns, odd ribosomes, and small enigmatic genomes across a large radiation of phyla.</title>
        <authorList>
            <person name="Brown C.T."/>
            <person name="Hug L.A."/>
            <person name="Thomas B.C."/>
            <person name="Sharon I."/>
            <person name="Castelle C.J."/>
            <person name="Singh A."/>
            <person name="Wilkins M.J."/>
            <person name="Williams K.H."/>
            <person name="Banfield J.F."/>
        </authorList>
    </citation>
    <scope>NUCLEOTIDE SEQUENCE [LARGE SCALE GENOMIC DNA]</scope>
</reference>
<protein>
    <recommendedName>
        <fullName evidence="9">Glycosyltransferase RgtA/B/C/D-like domain-containing protein</fullName>
    </recommendedName>
</protein>
<dbReference type="AlphaFoldDB" id="A0A0G0CY15"/>
<dbReference type="InterPro" id="IPR050297">
    <property type="entry name" value="LipidA_mod_glycosyltrf_83"/>
</dbReference>
<feature type="transmembrane region" description="Helical" evidence="8">
    <location>
        <begin position="350"/>
        <end position="369"/>
    </location>
</feature>
<evidence type="ECO:0000259" key="9">
    <source>
        <dbReference type="Pfam" id="PF13231"/>
    </source>
</evidence>
<organism evidence="10 11">
    <name type="scientific">Candidatus Woesebacteria bacterium GW2011_GWA2_33_28</name>
    <dbReference type="NCBI Taxonomy" id="1618561"/>
    <lineage>
        <taxon>Bacteria</taxon>
        <taxon>Candidatus Woeseibacteriota</taxon>
    </lineage>
</organism>
<evidence type="ECO:0000256" key="6">
    <source>
        <dbReference type="ARBA" id="ARBA00022989"/>
    </source>
</evidence>
<dbReference type="Proteomes" id="UP000033995">
    <property type="component" value="Unassembled WGS sequence"/>
</dbReference>
<feature type="transmembrane region" description="Helical" evidence="8">
    <location>
        <begin position="199"/>
        <end position="219"/>
    </location>
</feature>
<feature type="transmembrane region" description="Helical" evidence="8">
    <location>
        <begin position="323"/>
        <end position="344"/>
    </location>
</feature>